<dbReference type="SUPFAM" id="SSF51905">
    <property type="entry name" value="FAD/NAD(P)-binding domain"/>
    <property type="match status" value="2"/>
</dbReference>
<dbReference type="GO" id="GO:0050661">
    <property type="term" value="F:NADP binding"/>
    <property type="evidence" value="ECO:0007669"/>
    <property type="project" value="InterPro"/>
</dbReference>
<evidence type="ECO:0000256" key="6">
    <source>
        <dbReference type="RuleBase" id="RU361177"/>
    </source>
</evidence>
<dbReference type="InterPro" id="IPR020946">
    <property type="entry name" value="Flavin_mOase-like"/>
</dbReference>
<dbReference type="InterPro" id="IPR036188">
    <property type="entry name" value="FAD/NAD-bd_sf"/>
</dbReference>
<keyword evidence="8" id="KW-0670">Pyruvate</keyword>
<dbReference type="Gene3D" id="3.50.50.60">
    <property type="entry name" value="FAD/NAD(P)-binding domain"/>
    <property type="match status" value="1"/>
</dbReference>
<protein>
    <recommendedName>
        <fullName evidence="6">Flavin-containing monooxygenase</fullName>
        <ecNumber evidence="6">1.-.-.-</ecNumber>
    </recommendedName>
</protein>
<keyword evidence="3 6" id="KW-0274">FAD</keyword>
<evidence type="ECO:0000256" key="1">
    <source>
        <dbReference type="ARBA" id="ARBA00009183"/>
    </source>
</evidence>
<keyword evidence="9" id="KW-1185">Reference proteome</keyword>
<evidence type="ECO:0000256" key="7">
    <source>
        <dbReference type="SAM" id="Phobius"/>
    </source>
</evidence>
<dbReference type="GO" id="GO:0050660">
    <property type="term" value="F:flavin adenine dinucleotide binding"/>
    <property type="evidence" value="ECO:0007669"/>
    <property type="project" value="InterPro"/>
</dbReference>
<dbReference type="InterPro" id="IPR000960">
    <property type="entry name" value="Flavin_mOase"/>
</dbReference>
<dbReference type="EMBL" id="SWLB01000001">
    <property type="protein sequence ID" value="KAF3341675.1"/>
    <property type="molecule type" value="Genomic_DNA"/>
</dbReference>
<evidence type="ECO:0000313" key="8">
    <source>
        <dbReference type="EMBL" id="KAF3341675.1"/>
    </source>
</evidence>
<gene>
    <name evidence="8" type="ORF">FCM35_KLT00313</name>
</gene>
<keyword evidence="4 6" id="KW-0560">Oxidoreductase</keyword>
<dbReference type="InterPro" id="IPR050982">
    <property type="entry name" value="Auxin_biosynth/cation_transpt"/>
</dbReference>
<evidence type="ECO:0000256" key="3">
    <source>
        <dbReference type="ARBA" id="ARBA00022827"/>
    </source>
</evidence>
<dbReference type="GO" id="GO:0004499">
    <property type="term" value="F:N,N-dimethylaniline monooxygenase activity"/>
    <property type="evidence" value="ECO:0007669"/>
    <property type="project" value="InterPro"/>
</dbReference>
<comment type="cofactor">
    <cofactor evidence="6">
        <name>FAD</name>
        <dbReference type="ChEBI" id="CHEBI:57692"/>
    </cofactor>
</comment>
<accession>A0A833R363</accession>
<keyword evidence="7" id="KW-0812">Transmembrane</keyword>
<proteinExistence type="inferred from homology"/>
<evidence type="ECO:0000313" key="9">
    <source>
        <dbReference type="Proteomes" id="UP000623129"/>
    </source>
</evidence>
<keyword evidence="6 8" id="KW-0503">Monooxygenase</keyword>
<dbReference type="PANTHER" id="PTHR43539:SF9">
    <property type="entry name" value="INDOLE-3-PYRUVATE MONOOXYGENASE YUCCA11-RELATED"/>
    <property type="match status" value="1"/>
</dbReference>
<dbReference type="EC" id="1.-.-.-" evidence="6"/>
<reference evidence="8" key="1">
    <citation type="submission" date="2020-01" db="EMBL/GenBank/DDBJ databases">
        <title>Genome sequence of Kobresia littledalei, the first chromosome-level genome in the family Cyperaceae.</title>
        <authorList>
            <person name="Qu G."/>
        </authorList>
    </citation>
    <scope>NUCLEOTIDE SEQUENCE</scope>
    <source>
        <strain evidence="8">C.B.Clarke</strain>
        <tissue evidence="8">Leaf</tissue>
    </source>
</reference>
<feature type="transmembrane region" description="Helical" evidence="7">
    <location>
        <begin position="6"/>
        <end position="31"/>
    </location>
</feature>
<comment type="similarity">
    <text evidence="1 6">Belongs to the FMO family.</text>
</comment>
<name>A0A833R363_9POAL</name>
<dbReference type="PRINTS" id="PR00469">
    <property type="entry name" value="PNDRDTASEII"/>
</dbReference>
<keyword evidence="7" id="KW-1133">Transmembrane helix</keyword>
<keyword evidence="2 6" id="KW-0285">Flavoprotein</keyword>
<dbReference type="GO" id="GO:0103075">
    <property type="term" value="F:indole-3-pyruvate monooxygenase activity"/>
    <property type="evidence" value="ECO:0007669"/>
    <property type="project" value="UniProtKB-EC"/>
</dbReference>
<evidence type="ECO:0000256" key="2">
    <source>
        <dbReference type="ARBA" id="ARBA00022630"/>
    </source>
</evidence>
<dbReference type="AlphaFoldDB" id="A0A833R363"/>
<comment type="caution">
    <text evidence="8">The sequence shown here is derived from an EMBL/GenBank/DDBJ whole genome shotgun (WGS) entry which is preliminary data.</text>
</comment>
<evidence type="ECO:0000256" key="4">
    <source>
        <dbReference type="ARBA" id="ARBA00023002"/>
    </source>
</evidence>
<dbReference type="PIRSF" id="PIRSF000332">
    <property type="entry name" value="FMO"/>
    <property type="match status" value="1"/>
</dbReference>
<keyword evidence="7" id="KW-0472">Membrane</keyword>
<dbReference type="Proteomes" id="UP000623129">
    <property type="component" value="Unassembled WGS sequence"/>
</dbReference>
<comment type="catalytic activity">
    <reaction evidence="5">
        <text>indole-3-pyruvate + NADPH + O2 + H(+) = (indol-3-yl)acetate + CO2 + NADP(+) + H2O</text>
        <dbReference type="Rhea" id="RHEA:34331"/>
        <dbReference type="ChEBI" id="CHEBI:15377"/>
        <dbReference type="ChEBI" id="CHEBI:15378"/>
        <dbReference type="ChEBI" id="CHEBI:15379"/>
        <dbReference type="ChEBI" id="CHEBI:16526"/>
        <dbReference type="ChEBI" id="CHEBI:17640"/>
        <dbReference type="ChEBI" id="CHEBI:30854"/>
        <dbReference type="ChEBI" id="CHEBI:57783"/>
        <dbReference type="ChEBI" id="CHEBI:58349"/>
        <dbReference type="EC" id="1.14.13.168"/>
    </reaction>
</comment>
<dbReference type="Pfam" id="PF00743">
    <property type="entry name" value="FMO-like"/>
    <property type="match status" value="1"/>
</dbReference>
<organism evidence="8 9">
    <name type="scientific">Carex littledalei</name>
    <dbReference type="NCBI Taxonomy" id="544730"/>
    <lineage>
        <taxon>Eukaryota</taxon>
        <taxon>Viridiplantae</taxon>
        <taxon>Streptophyta</taxon>
        <taxon>Embryophyta</taxon>
        <taxon>Tracheophyta</taxon>
        <taxon>Spermatophyta</taxon>
        <taxon>Magnoliopsida</taxon>
        <taxon>Liliopsida</taxon>
        <taxon>Poales</taxon>
        <taxon>Cyperaceae</taxon>
        <taxon>Cyperoideae</taxon>
        <taxon>Cariceae</taxon>
        <taxon>Carex</taxon>
        <taxon>Carex subgen. Euthyceras</taxon>
    </lineage>
</organism>
<sequence>MESVVVIVGAGPAGLAVSACLFMLSIPFLILEKDNCIGSLWKKRAYDRLRLHLAKQFCELPYMAFPREMPTFIPKDDFIRYLDNYTLHFGINPIYHMNVESATYDEQEQKWEIKATNVVTNETNHYCARFIVVASGENSMGYIPNLPGMSSFNGEVLHSSDFKSGRGYTGKSVLVIGSGNSGMEIAHDLATHGAMTTISVRSPVHIVNKELIYLGMTLLKYLPMKIVDRIIVFLAWLKFGDLSNYGIVRPNMGPFMQKAVTGLSPTIDVGAVENIKAGQIQVQPAISNIVGSEVTFSNGQAVHYETIIFATGYRSTASAWFKDGGYMLSSDGLPAQRIPHHWKGNNGAYCAGLSKQGLHGISVDARNIATDISQILLARNM</sequence>
<evidence type="ECO:0000256" key="5">
    <source>
        <dbReference type="ARBA" id="ARBA00047707"/>
    </source>
</evidence>
<dbReference type="OrthoDB" id="752677at2759"/>
<dbReference type="PANTHER" id="PTHR43539">
    <property type="entry name" value="FLAVIN-BINDING MONOOXYGENASE-LIKE PROTEIN (AFU_ORTHOLOGUE AFUA_4G09220)"/>
    <property type="match status" value="1"/>
</dbReference>
<dbReference type="PRINTS" id="PR00368">
    <property type="entry name" value="FADPNR"/>
</dbReference>